<dbReference type="EMBL" id="AQQV01000003">
    <property type="protein sequence ID" value="ORE86416.1"/>
    <property type="molecule type" value="Genomic_DNA"/>
</dbReference>
<proteinExistence type="predicted"/>
<dbReference type="RefSeq" id="WP_083562749.1">
    <property type="nucleotide sequence ID" value="NZ_AQQV01000003.1"/>
</dbReference>
<evidence type="ECO:0000313" key="1">
    <source>
        <dbReference type="EMBL" id="ORE86416.1"/>
    </source>
</evidence>
<comment type="caution">
    <text evidence="1">The sequence shown here is derived from an EMBL/GenBank/DDBJ whole genome shotgun (WGS) entry which is preliminary data.</text>
</comment>
<name>A0A1Y1SDJ4_9GAMM</name>
<keyword evidence="2" id="KW-1185">Reference proteome</keyword>
<dbReference type="STRING" id="1317117.ATO7_14003"/>
<dbReference type="Proteomes" id="UP000192342">
    <property type="component" value="Unassembled WGS sequence"/>
</dbReference>
<protein>
    <recommendedName>
        <fullName evidence="3">MoaD/ThiS family protein</fullName>
    </recommendedName>
</protein>
<gene>
    <name evidence="1" type="ORF">ATO7_14003</name>
</gene>
<sequence>MHIAFYGQIADIAGHSRHFDVPETVSNLQDLLDCLGRCDAVLAEALGRPGIFLAIDDVIVGPDADLRGARQVVIGSVISGG</sequence>
<dbReference type="InterPro" id="IPR016155">
    <property type="entry name" value="Mopterin_synth/thiamin_S_b"/>
</dbReference>
<dbReference type="Gene3D" id="3.10.20.30">
    <property type="match status" value="1"/>
</dbReference>
<dbReference type="SUPFAM" id="SSF54285">
    <property type="entry name" value="MoaD/ThiS"/>
    <property type="match status" value="1"/>
</dbReference>
<dbReference type="AlphaFoldDB" id="A0A1Y1SDJ4"/>
<evidence type="ECO:0000313" key="2">
    <source>
        <dbReference type="Proteomes" id="UP000192342"/>
    </source>
</evidence>
<reference evidence="1 2" key="1">
    <citation type="submission" date="2013-04" db="EMBL/GenBank/DDBJ databases">
        <title>Oceanococcus atlanticus 22II-S10r2 Genome Sequencing.</title>
        <authorList>
            <person name="Lai Q."/>
            <person name="Li G."/>
            <person name="Shao Z."/>
        </authorList>
    </citation>
    <scope>NUCLEOTIDE SEQUENCE [LARGE SCALE GENOMIC DNA]</scope>
    <source>
        <strain evidence="1 2">22II-S10r2</strain>
    </source>
</reference>
<accession>A0A1Y1SDJ4</accession>
<organism evidence="1 2">
    <name type="scientific">Oceanococcus atlanticus</name>
    <dbReference type="NCBI Taxonomy" id="1317117"/>
    <lineage>
        <taxon>Bacteria</taxon>
        <taxon>Pseudomonadati</taxon>
        <taxon>Pseudomonadota</taxon>
        <taxon>Gammaproteobacteria</taxon>
        <taxon>Chromatiales</taxon>
        <taxon>Oceanococcaceae</taxon>
        <taxon>Oceanococcus</taxon>
    </lineage>
</organism>
<dbReference type="InterPro" id="IPR012675">
    <property type="entry name" value="Beta-grasp_dom_sf"/>
</dbReference>
<evidence type="ECO:0008006" key="3">
    <source>
        <dbReference type="Google" id="ProtNLM"/>
    </source>
</evidence>